<keyword evidence="1" id="KW-0812">Transmembrane</keyword>
<gene>
    <name evidence="2" type="ORF">SAMN04488029_0110</name>
</gene>
<dbReference type="STRING" id="692418.SAMN04488029_0110"/>
<reference evidence="2 3" key="1">
    <citation type="submission" date="2017-04" db="EMBL/GenBank/DDBJ databases">
        <authorList>
            <person name="Afonso C.L."/>
            <person name="Miller P.J."/>
            <person name="Scott M.A."/>
            <person name="Spackman E."/>
            <person name="Goraichik I."/>
            <person name="Dimitrov K.M."/>
            <person name="Suarez D.L."/>
            <person name="Swayne D.E."/>
        </authorList>
    </citation>
    <scope>NUCLEOTIDE SEQUENCE [LARGE SCALE GENOMIC DNA]</scope>
    <source>
        <strain evidence="2 3">DSM 26133</strain>
    </source>
</reference>
<protein>
    <submittedName>
        <fullName evidence="2">Uncharacterized protein</fullName>
    </submittedName>
</protein>
<sequence>MDVTIVANIEMRKNSPSPQTSFLFLPIISNALALDHFIKVFRFISKYPLSKMNMAKKILYTVALLLAVFYANAQNSIGVNTDTPNPNAALDIRPVSGEVQGVLIPRLTTAERIGMTLVDEDNGLMVFDSDLGQLYIWFSGEWLPMAIEGASVVNTDGITINGDGGATPLAVNVGTGSDQIVQLDAAGLLPPVDGSQLINLPTSVNSGNGVTVSGTNLNLGGALTETANIITAAGSDVLIDGAGTLDIDALADFSAQSNFSDINVTGGTITGSSLTQADNTFLLEDESTGNNVAFELSGLTTNQSYLMPDASGQIALISDITTGLWAENAGDINYSVGNVGIGTVTPLSPLQVEDGLSFFRFQNSTEGIFGNFIGSELYVDKSNTTDNQLRRISGAPGSFIFFENGETSFIHVNSGAADAAADLNADVESSLTLLSDGSAEFEGNVTFKSNEAIALPVGNDTDRSAIASPQDGMIRYSNESGFEGFEGLVLGSWEPLGGSGSALTLPYSDGLGSSAVPLFELINTDVGGGTTASFGNSSDLDATLKVYTDLGIGGTGLLGGITLASFDDGSVLHNVSRITSNVLDGTAAGFAGDLEFEVSNGAVLSKALSLKHDGDAELSGAIKIGDTGNTMDTSDEGMLKYVLGSGYEYWNGGSWQLLGAGTLTGATNGLNVNGSNIELGGNLNTTTEIAANGFEFTVRRGSASNAPTMHLYNDNGGIGTGGSLVLEGMNSVSNPATLGKIETLMTSTTSGAESSELVLSVVTSGSLIEGLKIDDVGEVNANYYKYNNPITKYYGIAPGDFNMIQQAAADNVLVANNGNSVYISSASAAAGAQISAPVHLPDGAEIQAVEIFGRNTTGINATVHFMAKSYSTAVTFDDTVIVPDGTSGITGFQIAASVGKIIDNFSNNYFIYIDIPTSSGSTADFTGARITYTVTSVD</sequence>
<evidence type="ECO:0000313" key="2">
    <source>
        <dbReference type="EMBL" id="SMD31773.1"/>
    </source>
</evidence>
<accession>A0A1W2G597</accession>
<proteinExistence type="predicted"/>
<dbReference type="EMBL" id="FWYF01000001">
    <property type="protein sequence ID" value="SMD31773.1"/>
    <property type="molecule type" value="Genomic_DNA"/>
</dbReference>
<feature type="transmembrane region" description="Helical" evidence="1">
    <location>
        <begin position="20"/>
        <end position="38"/>
    </location>
</feature>
<dbReference type="AlphaFoldDB" id="A0A1W2G597"/>
<evidence type="ECO:0000256" key="1">
    <source>
        <dbReference type="SAM" id="Phobius"/>
    </source>
</evidence>
<dbReference type="Proteomes" id="UP000192472">
    <property type="component" value="Unassembled WGS sequence"/>
</dbReference>
<evidence type="ECO:0000313" key="3">
    <source>
        <dbReference type="Proteomes" id="UP000192472"/>
    </source>
</evidence>
<name>A0A1W2G597_REIFA</name>
<keyword evidence="1" id="KW-1133">Transmembrane helix</keyword>
<keyword evidence="1" id="KW-0472">Membrane</keyword>
<keyword evidence="3" id="KW-1185">Reference proteome</keyword>
<organism evidence="2 3">
    <name type="scientific">Reichenbachiella faecimaris</name>
    <dbReference type="NCBI Taxonomy" id="692418"/>
    <lineage>
        <taxon>Bacteria</taxon>
        <taxon>Pseudomonadati</taxon>
        <taxon>Bacteroidota</taxon>
        <taxon>Cytophagia</taxon>
        <taxon>Cytophagales</taxon>
        <taxon>Reichenbachiellaceae</taxon>
        <taxon>Reichenbachiella</taxon>
    </lineage>
</organism>